<dbReference type="Pfam" id="PF18096">
    <property type="entry name" value="Thump_like"/>
    <property type="match status" value="1"/>
</dbReference>
<dbReference type="InterPro" id="IPR029063">
    <property type="entry name" value="SAM-dependent_MTases_sf"/>
</dbReference>
<proteinExistence type="predicted"/>
<gene>
    <name evidence="3" type="ORF">CQA01_46280</name>
</gene>
<dbReference type="Pfam" id="PF22013">
    <property type="entry name" value="PG_1098_Fer"/>
    <property type="match status" value="1"/>
</dbReference>
<evidence type="ECO:0000259" key="2">
    <source>
        <dbReference type="Pfam" id="PF22013"/>
    </source>
</evidence>
<dbReference type="AlphaFoldDB" id="A0A512CIP1"/>
<dbReference type="SUPFAM" id="SSF53335">
    <property type="entry name" value="S-adenosyl-L-methionine-dependent methyltransferases"/>
    <property type="match status" value="1"/>
</dbReference>
<reference evidence="3 4" key="1">
    <citation type="submission" date="2019-07" db="EMBL/GenBank/DDBJ databases">
        <title>Whole genome shotgun sequence of Cyclobacterium qasimii NBRC 106168.</title>
        <authorList>
            <person name="Hosoyama A."/>
            <person name="Uohara A."/>
            <person name="Ohji S."/>
            <person name="Ichikawa N."/>
        </authorList>
    </citation>
    <scope>NUCLEOTIDE SEQUENCE [LARGE SCALE GENOMIC DNA]</scope>
    <source>
        <strain evidence="3 4">NBRC 106168</strain>
    </source>
</reference>
<keyword evidence="4" id="KW-1185">Reference proteome</keyword>
<name>A0A512CIP1_9BACT</name>
<organism evidence="3 4">
    <name type="scientific">Cyclobacterium qasimii</name>
    <dbReference type="NCBI Taxonomy" id="1350429"/>
    <lineage>
        <taxon>Bacteria</taxon>
        <taxon>Pseudomonadati</taxon>
        <taxon>Bacteroidota</taxon>
        <taxon>Cytophagia</taxon>
        <taxon>Cytophagales</taxon>
        <taxon>Cyclobacteriaceae</taxon>
        <taxon>Cyclobacterium</taxon>
    </lineage>
</organism>
<dbReference type="Proteomes" id="UP000321301">
    <property type="component" value="Unassembled WGS sequence"/>
</dbReference>
<dbReference type="InterPro" id="IPR054168">
    <property type="entry name" value="PG_1098_Fer"/>
</dbReference>
<evidence type="ECO:0000313" key="4">
    <source>
        <dbReference type="Proteomes" id="UP000321301"/>
    </source>
</evidence>
<sequence length="401" mass="45776">MNLENIYHQELMQFVQDHLTEDPAHLLLSHKSLPGMDLKAAAQQIAMRQKAAKKLPFWASHPSLIFPPSLSMEQCSSELTAKYKARLVAGKTFIDLTGGFAVDTFYIGQHFTDVTYIERQEELVELAQHNLAKLFGDQDIKLKVVHQESVHYIQETQEKYDVLYIDPARRGTGNQKMYRLEDLEPDITQNWDLFHQKAKVLLIKASPMLDIHAALIALPEVNEVHVVGVKNEVKELLFLSTDSKGPVKIIATELSGNSEQQFSFTLDEELNAVVKYSLPQKYLVLPYSCILKTGAFKSFAVRFGLSKLHPHTHLYTTNELPDPVNGRVFEVLEELKLDKKILKARFPDWKVNVLTRNFPIKPDLIKKRYKLKDGGNEYLIACTLMDGQTSVLRCRLSQESK</sequence>
<feature type="domain" description="PG-1098 ferredoxin-like" evidence="2">
    <location>
        <begin position="282"/>
        <end position="320"/>
    </location>
</feature>
<dbReference type="Gene3D" id="3.40.50.150">
    <property type="entry name" value="Vaccinia Virus protein VP39"/>
    <property type="match status" value="1"/>
</dbReference>
<dbReference type="Gene3D" id="1.10.10.1110">
    <property type="entry name" value="Methyltransferase PG1098, N-terminal domain"/>
    <property type="match status" value="1"/>
</dbReference>
<comment type="caution">
    <text evidence="3">The sequence shown here is derived from an EMBL/GenBank/DDBJ whole genome shotgun (WGS) entry which is preliminary data.</text>
</comment>
<protein>
    <submittedName>
        <fullName evidence="3">Uncharacterized protein</fullName>
    </submittedName>
</protein>
<accession>A0A512CIP1</accession>
<dbReference type="EMBL" id="BJYV01000037">
    <property type="protein sequence ID" value="GEO24094.1"/>
    <property type="molecule type" value="Genomic_DNA"/>
</dbReference>
<dbReference type="InterPro" id="IPR041497">
    <property type="entry name" value="Thump-like"/>
</dbReference>
<evidence type="ECO:0000313" key="3">
    <source>
        <dbReference type="EMBL" id="GEO24094.1"/>
    </source>
</evidence>
<feature type="domain" description="THUMP-like" evidence="1">
    <location>
        <begin position="326"/>
        <end position="395"/>
    </location>
</feature>
<evidence type="ECO:0000259" key="1">
    <source>
        <dbReference type="Pfam" id="PF18096"/>
    </source>
</evidence>